<dbReference type="Gene3D" id="3.40.50.2000">
    <property type="entry name" value="Glycogen Phosphorylase B"/>
    <property type="match status" value="2"/>
</dbReference>
<dbReference type="EMBL" id="BARS01004327">
    <property type="protein sequence ID" value="GAF76450.1"/>
    <property type="molecule type" value="Genomic_DNA"/>
</dbReference>
<proteinExistence type="predicted"/>
<dbReference type="AlphaFoldDB" id="X0TK55"/>
<protein>
    <recommendedName>
        <fullName evidence="2">Glycosyltransferase subfamily 4-like N-terminal domain-containing protein</fullName>
    </recommendedName>
</protein>
<evidence type="ECO:0008006" key="2">
    <source>
        <dbReference type="Google" id="ProtNLM"/>
    </source>
</evidence>
<feature type="non-terminal residue" evidence="1">
    <location>
        <position position="1"/>
    </location>
</feature>
<comment type="caution">
    <text evidence="1">The sequence shown here is derived from an EMBL/GenBank/DDBJ whole genome shotgun (WGS) entry which is preliminary data.</text>
</comment>
<sequence>KIPAVSTVHSEFPVERPFVSDRITKYICIRESILDKVVEYDCIPREKTIHIPNGFDTERFNKNYIPIENNPEVILFVGTIDEIRKTAITHLLNFCSEFDYDLQIIGTRVENYLDGHPNWLEVDGEKKSIWNIEKYVKQCDYTAGVTLGRTTIEGWLCGKSAFVYDLNIFGKVTGVAIHEPPSDVGKYDIKNIVDRIERVYLEAMV</sequence>
<gene>
    <name evidence="1" type="ORF">S01H1_08435</name>
</gene>
<evidence type="ECO:0000313" key="1">
    <source>
        <dbReference type="EMBL" id="GAF76450.1"/>
    </source>
</evidence>
<name>X0TK55_9ZZZZ</name>
<dbReference type="SUPFAM" id="SSF53756">
    <property type="entry name" value="UDP-Glycosyltransferase/glycogen phosphorylase"/>
    <property type="match status" value="1"/>
</dbReference>
<reference evidence="1" key="1">
    <citation type="journal article" date="2014" name="Front. Microbiol.">
        <title>High frequency of phylogenetically diverse reductive dehalogenase-homologous genes in deep subseafloor sedimentary metagenomes.</title>
        <authorList>
            <person name="Kawai M."/>
            <person name="Futagami T."/>
            <person name="Toyoda A."/>
            <person name="Takaki Y."/>
            <person name="Nishi S."/>
            <person name="Hori S."/>
            <person name="Arai W."/>
            <person name="Tsubouchi T."/>
            <person name="Morono Y."/>
            <person name="Uchiyama I."/>
            <person name="Ito T."/>
            <person name="Fujiyama A."/>
            <person name="Inagaki F."/>
            <person name="Takami H."/>
        </authorList>
    </citation>
    <scope>NUCLEOTIDE SEQUENCE</scope>
    <source>
        <strain evidence="1">Expedition CK06-06</strain>
    </source>
</reference>
<accession>X0TK55</accession>
<organism evidence="1">
    <name type="scientific">marine sediment metagenome</name>
    <dbReference type="NCBI Taxonomy" id="412755"/>
    <lineage>
        <taxon>unclassified sequences</taxon>
        <taxon>metagenomes</taxon>
        <taxon>ecological metagenomes</taxon>
    </lineage>
</organism>